<dbReference type="InterPro" id="IPR001789">
    <property type="entry name" value="Sig_transdc_resp-reg_receiver"/>
</dbReference>
<dbReference type="PROSITE" id="PS50110">
    <property type="entry name" value="RESPONSE_REGULATORY"/>
    <property type="match status" value="1"/>
</dbReference>
<organism evidence="10 11">
    <name type="scientific">Marinospirillum insulare</name>
    <dbReference type="NCBI Taxonomy" id="217169"/>
    <lineage>
        <taxon>Bacteria</taxon>
        <taxon>Pseudomonadati</taxon>
        <taxon>Pseudomonadota</taxon>
        <taxon>Gammaproteobacteria</taxon>
        <taxon>Oceanospirillales</taxon>
        <taxon>Oceanospirillaceae</taxon>
        <taxon>Marinospirillum</taxon>
    </lineage>
</organism>
<evidence type="ECO:0000313" key="11">
    <source>
        <dbReference type="Proteomes" id="UP001156682"/>
    </source>
</evidence>
<feature type="transmembrane region" description="Helical" evidence="7">
    <location>
        <begin position="226"/>
        <end position="250"/>
    </location>
</feature>
<feature type="modified residue" description="4-aspartylphosphate" evidence="6">
    <location>
        <position position="622"/>
    </location>
</feature>
<evidence type="ECO:0000256" key="5">
    <source>
        <dbReference type="ARBA" id="ARBA00022777"/>
    </source>
</evidence>
<dbReference type="Pfam" id="PF00512">
    <property type="entry name" value="HisKA"/>
    <property type="match status" value="1"/>
</dbReference>
<dbReference type="Proteomes" id="UP001156682">
    <property type="component" value="Unassembled WGS sequence"/>
</dbReference>
<protein>
    <recommendedName>
        <fullName evidence="2">histidine kinase</fullName>
        <ecNumber evidence="2">2.7.13.3</ecNumber>
    </recommendedName>
</protein>
<keyword evidence="4" id="KW-0808">Transferase</keyword>
<accession>A0ABQ5ZUH5</accession>
<dbReference type="PANTHER" id="PTHR43047">
    <property type="entry name" value="TWO-COMPONENT HISTIDINE PROTEIN KINASE"/>
    <property type="match status" value="1"/>
</dbReference>
<dbReference type="InterPro" id="IPR004358">
    <property type="entry name" value="Sig_transdc_His_kin-like_C"/>
</dbReference>
<dbReference type="InterPro" id="IPR036890">
    <property type="entry name" value="HATPase_C_sf"/>
</dbReference>
<dbReference type="SUPFAM" id="SSF47384">
    <property type="entry name" value="Homodimeric domain of signal transducing histidine kinase"/>
    <property type="match status" value="1"/>
</dbReference>
<dbReference type="Gene3D" id="3.40.50.2300">
    <property type="match status" value="1"/>
</dbReference>
<feature type="transmembrane region" description="Helical" evidence="7">
    <location>
        <begin position="195"/>
        <end position="214"/>
    </location>
</feature>
<evidence type="ECO:0000256" key="1">
    <source>
        <dbReference type="ARBA" id="ARBA00000085"/>
    </source>
</evidence>
<evidence type="ECO:0000256" key="6">
    <source>
        <dbReference type="PROSITE-ProRule" id="PRU00169"/>
    </source>
</evidence>
<gene>
    <name evidence="10" type="ORF">GCM10007878_12710</name>
</gene>
<feature type="domain" description="Response regulatory" evidence="9">
    <location>
        <begin position="571"/>
        <end position="689"/>
    </location>
</feature>
<feature type="transmembrane region" description="Helical" evidence="7">
    <location>
        <begin position="170"/>
        <end position="189"/>
    </location>
</feature>
<evidence type="ECO:0000256" key="7">
    <source>
        <dbReference type="SAM" id="Phobius"/>
    </source>
</evidence>
<dbReference type="PROSITE" id="PS50109">
    <property type="entry name" value="HIS_KIN"/>
    <property type="match status" value="1"/>
</dbReference>
<dbReference type="SUPFAM" id="SSF52172">
    <property type="entry name" value="CheY-like"/>
    <property type="match status" value="1"/>
</dbReference>
<dbReference type="InterPro" id="IPR003594">
    <property type="entry name" value="HATPase_dom"/>
</dbReference>
<dbReference type="CDD" id="cd00082">
    <property type="entry name" value="HisKA"/>
    <property type="match status" value="1"/>
</dbReference>
<comment type="caution">
    <text evidence="10">The sequence shown here is derived from an EMBL/GenBank/DDBJ whole genome shotgun (WGS) entry which is preliminary data.</text>
</comment>
<dbReference type="Gene3D" id="3.30.565.10">
    <property type="entry name" value="Histidine kinase-like ATPase, C-terminal domain"/>
    <property type="match status" value="1"/>
</dbReference>
<dbReference type="InterPro" id="IPR011006">
    <property type="entry name" value="CheY-like_superfamily"/>
</dbReference>
<feature type="transmembrane region" description="Helical" evidence="7">
    <location>
        <begin position="85"/>
        <end position="117"/>
    </location>
</feature>
<name>A0ABQ5ZUH5_9GAMM</name>
<evidence type="ECO:0000313" key="10">
    <source>
        <dbReference type="EMBL" id="GLR63835.1"/>
    </source>
</evidence>
<feature type="domain" description="Histidine kinase" evidence="8">
    <location>
        <begin position="331"/>
        <end position="545"/>
    </location>
</feature>
<keyword evidence="3 6" id="KW-0597">Phosphoprotein</keyword>
<keyword evidence="7" id="KW-0472">Membrane</keyword>
<dbReference type="Pfam" id="PF02518">
    <property type="entry name" value="HATPase_c"/>
    <property type="match status" value="1"/>
</dbReference>
<dbReference type="PRINTS" id="PR00344">
    <property type="entry name" value="BCTRLSENSOR"/>
</dbReference>
<dbReference type="SMART" id="SM00448">
    <property type="entry name" value="REC"/>
    <property type="match status" value="1"/>
</dbReference>
<dbReference type="Gene3D" id="1.10.287.130">
    <property type="match status" value="1"/>
</dbReference>
<dbReference type="Pfam" id="PF00072">
    <property type="entry name" value="Response_reg"/>
    <property type="match status" value="1"/>
</dbReference>
<keyword evidence="7" id="KW-0812">Transmembrane</keyword>
<feature type="transmembrane region" description="Helical" evidence="7">
    <location>
        <begin position="256"/>
        <end position="276"/>
    </location>
</feature>
<reference evidence="11" key="1">
    <citation type="journal article" date="2019" name="Int. J. Syst. Evol. Microbiol.">
        <title>The Global Catalogue of Microorganisms (GCM) 10K type strain sequencing project: providing services to taxonomists for standard genome sequencing and annotation.</title>
        <authorList>
            <consortium name="The Broad Institute Genomics Platform"/>
            <consortium name="The Broad Institute Genome Sequencing Center for Infectious Disease"/>
            <person name="Wu L."/>
            <person name="Ma J."/>
        </authorList>
    </citation>
    <scope>NUCLEOTIDE SEQUENCE [LARGE SCALE GENOMIC DNA]</scope>
    <source>
        <strain evidence="11">NBRC 100033</strain>
    </source>
</reference>
<keyword evidence="7" id="KW-1133">Transmembrane helix</keyword>
<evidence type="ECO:0000256" key="2">
    <source>
        <dbReference type="ARBA" id="ARBA00012438"/>
    </source>
</evidence>
<dbReference type="InterPro" id="IPR036097">
    <property type="entry name" value="HisK_dim/P_sf"/>
</dbReference>
<dbReference type="PANTHER" id="PTHR43047:SF72">
    <property type="entry name" value="OSMOSENSING HISTIDINE PROTEIN KINASE SLN1"/>
    <property type="match status" value="1"/>
</dbReference>
<dbReference type="SUPFAM" id="SSF55874">
    <property type="entry name" value="ATPase domain of HSP90 chaperone/DNA topoisomerase II/histidine kinase"/>
    <property type="match status" value="1"/>
</dbReference>
<evidence type="ECO:0000256" key="4">
    <source>
        <dbReference type="ARBA" id="ARBA00022679"/>
    </source>
</evidence>
<dbReference type="InterPro" id="IPR003661">
    <property type="entry name" value="HisK_dim/P_dom"/>
</dbReference>
<evidence type="ECO:0000259" key="9">
    <source>
        <dbReference type="PROSITE" id="PS50110"/>
    </source>
</evidence>
<dbReference type="SMART" id="SM00388">
    <property type="entry name" value="HisKA"/>
    <property type="match status" value="1"/>
</dbReference>
<dbReference type="SMART" id="SM00387">
    <property type="entry name" value="HATPase_c"/>
    <property type="match status" value="1"/>
</dbReference>
<keyword evidence="11" id="KW-1185">Reference proteome</keyword>
<sequence>MDAYFLNPNTKQLLWHEATGLVVPIQDRTISNGKAIIPIRLNAGETQLLFIKIRSDSLPFLSIKNWEPVAYTNSISGSRIFQATIFAAIVTLLIVLVFQLNAGLLITGIWLLVAFVFETEKDGFFSNYLLTFLGDYSLNLRVSTWILTEQLFLTTSVFLLGLHTYRHWRIFLIVTALPAVLMIGVTFLVDGNASRNLGILITSCYAFSWLFMLLPALRIRHPKQMILLLLLFAYWAFSSFLLLGYTFNIYYTTSFAALRIYIEIIIALALILTYSWQQKIQFKAAEEALKKHQLDYLETLEKAVQDRTQDLNTALESAHKANTAKVNFLGQITHDLRAPLTAILGYAQLQAVEAVTSQKANQVIQDRALYMKDMIDGLVDYTKDITTQENELHDIYLIAFIDNLVNQAHLLANKQGNRFQLTIETEIPTVIRCNSTQLQRVLLNLLDNAAKYTQQGNISLTIAASYQQDGKRWLSFQVSDTGSGMKPQQLEKIYTPFYRASESSPGSGLGLAICFELTEKLGGELQFTSQLGKGTQANFSLPCVAGDEQQVTPVLPAVHDLLPAFNAQGQTAWVIDDSLQIRELLDIQLQEMGFKNKLLASAEAVEEALNQNPSQPAVIITDYQLPKASGRAVLEVARKKWPKIPVILLTGTQSCDRQEAVDEDSERFCAQLSKPIDLLELRLKLAEVCHLIQKDY</sequence>
<dbReference type="EMBL" id="BSOR01000019">
    <property type="protein sequence ID" value="GLR63835.1"/>
    <property type="molecule type" value="Genomic_DNA"/>
</dbReference>
<keyword evidence="5" id="KW-0418">Kinase</keyword>
<proteinExistence type="predicted"/>
<evidence type="ECO:0000259" key="8">
    <source>
        <dbReference type="PROSITE" id="PS50109"/>
    </source>
</evidence>
<dbReference type="InterPro" id="IPR005467">
    <property type="entry name" value="His_kinase_dom"/>
</dbReference>
<evidence type="ECO:0000256" key="3">
    <source>
        <dbReference type="ARBA" id="ARBA00022553"/>
    </source>
</evidence>
<comment type="catalytic activity">
    <reaction evidence="1">
        <text>ATP + protein L-histidine = ADP + protein N-phospho-L-histidine.</text>
        <dbReference type="EC" id="2.7.13.3"/>
    </reaction>
</comment>
<dbReference type="EC" id="2.7.13.3" evidence="2"/>